<feature type="signal peptide" evidence="1">
    <location>
        <begin position="1"/>
        <end position="17"/>
    </location>
</feature>
<proteinExistence type="predicted"/>
<reference evidence="3" key="1">
    <citation type="submission" date="2022-11" db="UniProtKB">
        <authorList>
            <consortium name="WormBaseParasite"/>
        </authorList>
    </citation>
    <scope>IDENTIFICATION</scope>
</reference>
<protein>
    <submittedName>
        <fullName evidence="3">SXP/RAL-2 family protein Ani s 5-like cation-binding domain-containing protein</fullName>
    </submittedName>
</protein>
<evidence type="ECO:0000256" key="1">
    <source>
        <dbReference type="SAM" id="SignalP"/>
    </source>
</evidence>
<evidence type="ECO:0000313" key="2">
    <source>
        <dbReference type="Proteomes" id="UP000887577"/>
    </source>
</evidence>
<organism evidence="2 3">
    <name type="scientific">Panagrolaimus superbus</name>
    <dbReference type="NCBI Taxonomy" id="310955"/>
    <lineage>
        <taxon>Eukaryota</taxon>
        <taxon>Metazoa</taxon>
        <taxon>Ecdysozoa</taxon>
        <taxon>Nematoda</taxon>
        <taxon>Chromadorea</taxon>
        <taxon>Rhabditida</taxon>
        <taxon>Tylenchina</taxon>
        <taxon>Panagrolaimomorpha</taxon>
        <taxon>Panagrolaimoidea</taxon>
        <taxon>Panagrolaimidae</taxon>
        <taxon>Panagrolaimus</taxon>
    </lineage>
</organism>
<keyword evidence="2" id="KW-1185">Reference proteome</keyword>
<feature type="chain" id="PRO_5037344419" evidence="1">
    <location>
        <begin position="18"/>
        <end position="176"/>
    </location>
</feature>
<sequence>MKFFVVVVFICYSFVATKDLRSANKNIHEEDFPFLLDVDEGSKKEFLDALFLWNITLTQKVNLLDAWANKQNEGVKKDYEEWKTEVQQFINLMKTVHEKKTANFSVEAKQADQKFFEIWQNDELTPQQKCESFWNLYNFVTENIRKEANLRSPSGFNCSEPPKFILKTLDIPHEND</sequence>
<dbReference type="WBParaSite" id="PSU_v2.g11682.t1">
    <property type="protein sequence ID" value="PSU_v2.g11682.t1"/>
    <property type="gene ID" value="PSU_v2.g11682"/>
</dbReference>
<accession>A0A914Y1I8</accession>
<dbReference type="Proteomes" id="UP000887577">
    <property type="component" value="Unplaced"/>
</dbReference>
<evidence type="ECO:0000313" key="3">
    <source>
        <dbReference type="WBParaSite" id="PSU_v2.g11682.t1"/>
    </source>
</evidence>
<keyword evidence="1" id="KW-0732">Signal</keyword>
<name>A0A914Y1I8_9BILA</name>
<dbReference type="AlphaFoldDB" id="A0A914Y1I8"/>